<comment type="similarity">
    <text evidence="6">Belongs to the bacterial ribosomal protein bS20 family.</text>
</comment>
<evidence type="ECO:0000256" key="3">
    <source>
        <dbReference type="ARBA" id="ARBA00022980"/>
    </source>
</evidence>
<reference evidence="8 9" key="1">
    <citation type="journal article" date="2016" name="Nat. Commun.">
        <title>Thousands of microbial genomes shed light on interconnected biogeochemical processes in an aquifer system.</title>
        <authorList>
            <person name="Anantharaman K."/>
            <person name="Brown C.T."/>
            <person name="Hug L.A."/>
            <person name="Sharon I."/>
            <person name="Castelle C.J."/>
            <person name="Probst A.J."/>
            <person name="Thomas B.C."/>
            <person name="Singh A."/>
            <person name="Wilkins M.J."/>
            <person name="Karaoz U."/>
            <person name="Brodie E.L."/>
            <person name="Williams K.H."/>
            <person name="Hubbard S.S."/>
            <person name="Banfield J.F."/>
        </authorList>
    </citation>
    <scope>NUCLEOTIDE SEQUENCE [LARGE SCALE GENOMIC DNA]</scope>
</reference>
<keyword evidence="4 6" id="KW-0687">Ribonucleoprotein</keyword>
<dbReference type="InterPro" id="IPR036510">
    <property type="entry name" value="Ribosomal_bS20_sf"/>
</dbReference>
<dbReference type="GO" id="GO:0006412">
    <property type="term" value="P:translation"/>
    <property type="evidence" value="ECO:0007669"/>
    <property type="project" value="UniProtKB-UniRule"/>
</dbReference>
<dbReference type="GO" id="GO:1990904">
    <property type="term" value="C:ribonucleoprotein complex"/>
    <property type="evidence" value="ECO:0007669"/>
    <property type="project" value="UniProtKB-KW"/>
</dbReference>
<feature type="region of interest" description="Disordered" evidence="7">
    <location>
        <begin position="1"/>
        <end position="25"/>
    </location>
</feature>
<evidence type="ECO:0000313" key="8">
    <source>
        <dbReference type="EMBL" id="OGF79111.1"/>
    </source>
</evidence>
<dbReference type="SUPFAM" id="SSF46992">
    <property type="entry name" value="Ribosomal protein S20"/>
    <property type="match status" value="1"/>
</dbReference>
<proteinExistence type="inferred from homology"/>
<dbReference type="HAMAP" id="MF_00500">
    <property type="entry name" value="Ribosomal_bS20"/>
    <property type="match status" value="1"/>
</dbReference>
<sequence length="79" mass="8798">MPITSSAKRALRQSESRRKHNREWKDKLKGAIKAATTEKTAASVSFAYKIADKSAKKGIIKPNKASHIKSNLSKFLSKK</sequence>
<keyword evidence="1 6" id="KW-0699">rRNA-binding</keyword>
<dbReference type="EMBL" id="MFHI01000010">
    <property type="protein sequence ID" value="OGF79111.1"/>
    <property type="molecule type" value="Genomic_DNA"/>
</dbReference>
<dbReference type="InterPro" id="IPR002583">
    <property type="entry name" value="Ribosomal_bS20"/>
</dbReference>
<evidence type="ECO:0000256" key="7">
    <source>
        <dbReference type="SAM" id="MobiDB-lite"/>
    </source>
</evidence>
<dbReference type="NCBIfam" id="TIGR00029">
    <property type="entry name" value="S20"/>
    <property type="match status" value="1"/>
</dbReference>
<evidence type="ECO:0000256" key="5">
    <source>
        <dbReference type="ARBA" id="ARBA00035136"/>
    </source>
</evidence>
<evidence type="ECO:0000256" key="1">
    <source>
        <dbReference type="ARBA" id="ARBA00022730"/>
    </source>
</evidence>
<evidence type="ECO:0000256" key="4">
    <source>
        <dbReference type="ARBA" id="ARBA00023274"/>
    </source>
</evidence>
<evidence type="ECO:0000256" key="6">
    <source>
        <dbReference type="HAMAP-Rule" id="MF_00500"/>
    </source>
</evidence>
<organism evidence="8 9">
    <name type="scientific">Candidatus Giovannonibacteria bacterium RIFCSPHIGHO2_02_43_13</name>
    <dbReference type="NCBI Taxonomy" id="1798330"/>
    <lineage>
        <taxon>Bacteria</taxon>
        <taxon>Candidatus Giovannoniibacteriota</taxon>
    </lineage>
</organism>
<dbReference type="GO" id="GO:0003735">
    <property type="term" value="F:structural constituent of ribosome"/>
    <property type="evidence" value="ECO:0007669"/>
    <property type="project" value="InterPro"/>
</dbReference>
<keyword evidence="3 6" id="KW-0689">Ribosomal protein</keyword>
<keyword evidence="2 6" id="KW-0694">RNA-binding</keyword>
<dbReference type="Pfam" id="PF01649">
    <property type="entry name" value="Ribosomal_S20p"/>
    <property type="match status" value="1"/>
</dbReference>
<gene>
    <name evidence="6" type="primary">rpsT</name>
    <name evidence="8" type="ORF">A2W54_01000</name>
</gene>
<dbReference type="Gene3D" id="1.20.58.110">
    <property type="entry name" value="Ribosomal protein S20"/>
    <property type="match status" value="1"/>
</dbReference>
<name>A0A1F5WV01_9BACT</name>
<comment type="caution">
    <text evidence="8">The sequence shown here is derived from an EMBL/GenBank/DDBJ whole genome shotgun (WGS) entry which is preliminary data.</text>
</comment>
<accession>A0A1F5WV01</accession>
<dbReference type="Proteomes" id="UP000178425">
    <property type="component" value="Unassembled WGS sequence"/>
</dbReference>
<dbReference type="GO" id="GO:0019843">
    <property type="term" value="F:rRNA binding"/>
    <property type="evidence" value="ECO:0007669"/>
    <property type="project" value="UniProtKB-UniRule"/>
</dbReference>
<comment type="function">
    <text evidence="6">Binds directly to 16S ribosomal RNA.</text>
</comment>
<dbReference type="AlphaFoldDB" id="A0A1F5WV01"/>
<evidence type="ECO:0000256" key="2">
    <source>
        <dbReference type="ARBA" id="ARBA00022884"/>
    </source>
</evidence>
<protein>
    <recommendedName>
        <fullName evidence="5 6">Small ribosomal subunit protein bS20</fullName>
    </recommendedName>
</protein>
<evidence type="ECO:0000313" key="9">
    <source>
        <dbReference type="Proteomes" id="UP000178425"/>
    </source>
</evidence>
<dbReference type="GO" id="GO:0005840">
    <property type="term" value="C:ribosome"/>
    <property type="evidence" value="ECO:0007669"/>
    <property type="project" value="UniProtKB-KW"/>
</dbReference>